<name>A0A9W8CHV3_9FUNG</name>
<evidence type="ECO:0000313" key="3">
    <source>
        <dbReference type="Proteomes" id="UP001145021"/>
    </source>
</evidence>
<keyword evidence="1" id="KW-0472">Membrane</keyword>
<organism evidence="2 3">
    <name type="scientific">Coemansia asiatica</name>
    <dbReference type="NCBI Taxonomy" id="1052880"/>
    <lineage>
        <taxon>Eukaryota</taxon>
        <taxon>Fungi</taxon>
        <taxon>Fungi incertae sedis</taxon>
        <taxon>Zoopagomycota</taxon>
        <taxon>Kickxellomycotina</taxon>
        <taxon>Kickxellomycetes</taxon>
        <taxon>Kickxellales</taxon>
        <taxon>Kickxellaceae</taxon>
        <taxon>Coemansia</taxon>
    </lineage>
</organism>
<feature type="transmembrane region" description="Helical" evidence="1">
    <location>
        <begin position="207"/>
        <end position="225"/>
    </location>
</feature>
<comment type="caution">
    <text evidence="2">The sequence shown here is derived from an EMBL/GenBank/DDBJ whole genome shotgun (WGS) entry which is preliminary data.</text>
</comment>
<feature type="transmembrane region" description="Helical" evidence="1">
    <location>
        <begin position="313"/>
        <end position="337"/>
    </location>
</feature>
<feature type="transmembrane region" description="Helical" evidence="1">
    <location>
        <begin position="136"/>
        <end position="162"/>
    </location>
</feature>
<keyword evidence="1" id="KW-1133">Transmembrane helix</keyword>
<feature type="transmembrane region" description="Helical" evidence="1">
    <location>
        <begin position="168"/>
        <end position="187"/>
    </location>
</feature>
<evidence type="ECO:0000256" key="1">
    <source>
        <dbReference type="SAM" id="Phobius"/>
    </source>
</evidence>
<evidence type="ECO:0000313" key="2">
    <source>
        <dbReference type="EMBL" id="KAJ1642408.1"/>
    </source>
</evidence>
<gene>
    <name evidence="2" type="ORF">LPJ64_005749</name>
</gene>
<feature type="transmembrane region" description="Helical" evidence="1">
    <location>
        <begin position="279"/>
        <end position="301"/>
    </location>
</feature>
<feature type="transmembrane region" description="Helical" evidence="1">
    <location>
        <begin position="349"/>
        <end position="374"/>
    </location>
</feature>
<keyword evidence="3" id="KW-1185">Reference proteome</keyword>
<keyword evidence="1" id="KW-0812">Transmembrane</keyword>
<dbReference type="Proteomes" id="UP001145021">
    <property type="component" value="Unassembled WGS sequence"/>
</dbReference>
<accession>A0A9W8CHV3</accession>
<proteinExistence type="predicted"/>
<dbReference type="AlphaFoldDB" id="A0A9W8CHV3"/>
<reference evidence="2" key="1">
    <citation type="submission" date="2022-07" db="EMBL/GenBank/DDBJ databases">
        <title>Phylogenomic reconstructions and comparative analyses of Kickxellomycotina fungi.</title>
        <authorList>
            <person name="Reynolds N.K."/>
            <person name="Stajich J.E."/>
            <person name="Barry K."/>
            <person name="Grigoriev I.V."/>
            <person name="Crous P."/>
            <person name="Smith M.E."/>
        </authorList>
    </citation>
    <scope>NUCLEOTIDE SEQUENCE</scope>
    <source>
        <strain evidence="2">NBRC 105413</strain>
    </source>
</reference>
<protein>
    <submittedName>
        <fullName evidence="2">Uncharacterized protein</fullName>
    </submittedName>
</protein>
<dbReference type="EMBL" id="JANBOH010000407">
    <property type="protein sequence ID" value="KAJ1642408.1"/>
    <property type="molecule type" value="Genomic_DNA"/>
</dbReference>
<feature type="transmembrane region" description="Helical" evidence="1">
    <location>
        <begin position="245"/>
        <end position="267"/>
    </location>
</feature>
<sequence>MSLSSSTTAVTLIGTVTVPGTTSTVESAVHSVITTAVTYLTTVTKTVPVIVGSPTSSYDQLTTFTTINTDYQTFTVTETEPVGPIPTVPGPSVPVPTYIVGGQGEVSGVSIVGIVYNLWMYFLCPSQQCSPWREWLTFIPNVAAGWVLGALALLLGLGLLIMAIKCGGLEFIFGFLSMVLVCICLWLRAALKDSSANKFVMYKVSLWFNYFAAVLLAMLLAQLIFRLVVHLDNTLCGAVRGLVAFVYFLAAVLFALLTAAIVLMFNLHWFSKMHSGIQCLQAFVIIMLILAVILLVAAAWASSNDVKSHHMGHVIIICLCVFFLLIWACFMTARAFLPLTSAARHSEALWYVFNIVPLLLIAIVLLALNAPAMFTFCHCQVNACPVCNPHVGYRTSGGVHNAHVTHAAPAGNMEDRVQRFYM</sequence>